<name>A0ABR9ZSI5_9FIRM</name>
<dbReference type="InterPro" id="IPR023198">
    <property type="entry name" value="PGP-like_dom2"/>
</dbReference>
<dbReference type="InterPro" id="IPR036412">
    <property type="entry name" value="HAD-like_sf"/>
</dbReference>
<dbReference type="EMBL" id="JADKNH010000005">
    <property type="protein sequence ID" value="MBF4693410.1"/>
    <property type="molecule type" value="Genomic_DNA"/>
</dbReference>
<organism evidence="1 2">
    <name type="scientific">Fusibacter ferrireducens</name>
    <dbReference type="NCBI Taxonomy" id="2785058"/>
    <lineage>
        <taxon>Bacteria</taxon>
        <taxon>Bacillati</taxon>
        <taxon>Bacillota</taxon>
        <taxon>Clostridia</taxon>
        <taxon>Eubacteriales</taxon>
        <taxon>Eubacteriales Family XII. Incertae Sedis</taxon>
        <taxon>Fusibacter</taxon>
    </lineage>
</organism>
<dbReference type="SUPFAM" id="SSF56784">
    <property type="entry name" value="HAD-like"/>
    <property type="match status" value="1"/>
</dbReference>
<evidence type="ECO:0000313" key="2">
    <source>
        <dbReference type="Proteomes" id="UP000614200"/>
    </source>
</evidence>
<dbReference type="Gene3D" id="3.40.50.1000">
    <property type="entry name" value="HAD superfamily/HAD-like"/>
    <property type="match status" value="1"/>
</dbReference>
<dbReference type="PANTHER" id="PTHR43434:SF1">
    <property type="entry name" value="PHOSPHOGLYCOLATE PHOSPHATASE"/>
    <property type="match status" value="1"/>
</dbReference>
<dbReference type="InterPro" id="IPR041492">
    <property type="entry name" value="HAD_2"/>
</dbReference>
<dbReference type="PANTHER" id="PTHR43434">
    <property type="entry name" value="PHOSPHOGLYCOLATE PHOSPHATASE"/>
    <property type="match status" value="1"/>
</dbReference>
<dbReference type="RefSeq" id="WP_194701642.1">
    <property type="nucleotide sequence ID" value="NZ_JADKNH010000005.1"/>
</dbReference>
<proteinExistence type="predicted"/>
<evidence type="ECO:0000313" key="1">
    <source>
        <dbReference type="EMBL" id="MBF4693410.1"/>
    </source>
</evidence>
<keyword evidence="1" id="KW-0378">Hydrolase</keyword>
<dbReference type="Pfam" id="PF13419">
    <property type="entry name" value="HAD_2"/>
    <property type="match status" value="1"/>
</dbReference>
<dbReference type="GO" id="GO:0016787">
    <property type="term" value="F:hydrolase activity"/>
    <property type="evidence" value="ECO:0007669"/>
    <property type="project" value="UniProtKB-KW"/>
</dbReference>
<reference evidence="1 2" key="1">
    <citation type="submission" date="2020-11" db="EMBL/GenBank/DDBJ databases">
        <title>Fusibacter basophilias sp. nov.</title>
        <authorList>
            <person name="Qiu D."/>
        </authorList>
    </citation>
    <scope>NUCLEOTIDE SEQUENCE [LARGE SCALE GENOMIC DNA]</scope>
    <source>
        <strain evidence="1 2">Q10-2</strain>
    </source>
</reference>
<dbReference type="InterPro" id="IPR023214">
    <property type="entry name" value="HAD_sf"/>
</dbReference>
<protein>
    <submittedName>
        <fullName evidence="1">HAD family hydrolase</fullName>
    </submittedName>
</protein>
<keyword evidence="2" id="KW-1185">Reference proteome</keyword>
<comment type="caution">
    <text evidence="1">The sequence shown here is derived from an EMBL/GenBank/DDBJ whole genome shotgun (WGS) entry which is preliminary data.</text>
</comment>
<dbReference type="CDD" id="cd01427">
    <property type="entry name" value="HAD_like"/>
    <property type="match status" value="1"/>
</dbReference>
<gene>
    <name evidence="1" type="ORF">ISU02_09775</name>
</gene>
<dbReference type="Proteomes" id="UP000614200">
    <property type="component" value="Unassembled WGS sequence"/>
</dbReference>
<dbReference type="InterPro" id="IPR050155">
    <property type="entry name" value="HAD-like_hydrolase_sf"/>
</dbReference>
<sequence length="220" mass="25669">MKYKCLVLDHDDTVVKSTPTIHYPSFIEAMKVLRPELTPYTLEEFVNYCFDPGFDDLCRVILKYTDDESSRQQEIWRRYTGSVIPQFYKGFSELISNFRASGGYICVVSHSEKNRILRDYKKTLNIEPDMIFGWEGEAHQRKPNPYPLEAIMRQFNLKRSELLMVDDLKPGLDMARSCGIDFACAGWSHMIPSIVAYMRQNSDYYFEDVNALATLVLERQ</sequence>
<dbReference type="Gene3D" id="1.10.150.240">
    <property type="entry name" value="Putative phosphatase, domain 2"/>
    <property type="match status" value="1"/>
</dbReference>
<accession>A0ABR9ZSI5</accession>